<name>A0AAW3N961_9BURK</name>
<accession>A0AAW3N961</accession>
<sequence length="83" mass="9009">MIAPSDAGHDARFVEHDTVAVRFDEQRRRVTAVDQRAVHGLEFVVELRAVLDADRALLAAEPAETRPATDADIPPAGHARGLT</sequence>
<evidence type="ECO:0000313" key="2">
    <source>
        <dbReference type="EMBL" id="KVT41287.1"/>
    </source>
</evidence>
<gene>
    <name evidence="2" type="ORF">WK53_19680</name>
</gene>
<comment type="caution">
    <text evidence="2">The sequence shown here is derived from an EMBL/GenBank/DDBJ whole genome shotgun (WGS) entry which is preliminary data.</text>
</comment>
<dbReference type="RefSeq" id="WP_059933995.1">
    <property type="nucleotide sequence ID" value="NZ_LPDO01000151.1"/>
</dbReference>
<organism evidence="2 3">
    <name type="scientific">Burkholderia ubonensis</name>
    <dbReference type="NCBI Taxonomy" id="101571"/>
    <lineage>
        <taxon>Bacteria</taxon>
        <taxon>Pseudomonadati</taxon>
        <taxon>Pseudomonadota</taxon>
        <taxon>Betaproteobacteria</taxon>
        <taxon>Burkholderiales</taxon>
        <taxon>Burkholderiaceae</taxon>
        <taxon>Burkholderia</taxon>
        <taxon>Burkholderia cepacia complex</taxon>
    </lineage>
</organism>
<dbReference type="Proteomes" id="UP000056732">
    <property type="component" value="Unassembled WGS sequence"/>
</dbReference>
<dbReference type="EMBL" id="LPDO01000151">
    <property type="protein sequence ID" value="KVT41287.1"/>
    <property type="molecule type" value="Genomic_DNA"/>
</dbReference>
<reference evidence="2 3" key="1">
    <citation type="submission" date="2015-11" db="EMBL/GenBank/DDBJ databases">
        <title>Expanding the genomic diversity of Burkholderia species for the development of highly accurate diagnostics.</title>
        <authorList>
            <person name="Sahl J."/>
            <person name="Keim P."/>
            <person name="Wagner D."/>
        </authorList>
    </citation>
    <scope>NUCLEOTIDE SEQUENCE [LARGE SCALE GENOMIC DNA]</scope>
    <source>
        <strain evidence="2 3">MSMB1137WGS</strain>
    </source>
</reference>
<dbReference type="AlphaFoldDB" id="A0AAW3N961"/>
<protein>
    <submittedName>
        <fullName evidence="2">Uncharacterized protein</fullName>
    </submittedName>
</protein>
<proteinExistence type="predicted"/>
<evidence type="ECO:0000313" key="3">
    <source>
        <dbReference type="Proteomes" id="UP000056732"/>
    </source>
</evidence>
<evidence type="ECO:0000256" key="1">
    <source>
        <dbReference type="SAM" id="MobiDB-lite"/>
    </source>
</evidence>
<feature type="region of interest" description="Disordered" evidence="1">
    <location>
        <begin position="61"/>
        <end position="83"/>
    </location>
</feature>